<organism evidence="1 2">
    <name type="scientific">Modicella reniformis</name>
    <dbReference type="NCBI Taxonomy" id="1440133"/>
    <lineage>
        <taxon>Eukaryota</taxon>
        <taxon>Fungi</taxon>
        <taxon>Fungi incertae sedis</taxon>
        <taxon>Mucoromycota</taxon>
        <taxon>Mortierellomycotina</taxon>
        <taxon>Mortierellomycetes</taxon>
        <taxon>Mortierellales</taxon>
        <taxon>Mortierellaceae</taxon>
        <taxon>Modicella</taxon>
    </lineage>
</organism>
<reference evidence="1" key="1">
    <citation type="journal article" date="2020" name="Fungal Divers.">
        <title>Resolving the Mortierellaceae phylogeny through synthesis of multi-gene phylogenetics and phylogenomics.</title>
        <authorList>
            <person name="Vandepol N."/>
            <person name="Liber J."/>
            <person name="Desiro A."/>
            <person name="Na H."/>
            <person name="Kennedy M."/>
            <person name="Barry K."/>
            <person name="Grigoriev I.V."/>
            <person name="Miller A.N."/>
            <person name="O'Donnell K."/>
            <person name="Stajich J.E."/>
            <person name="Bonito G."/>
        </authorList>
    </citation>
    <scope>NUCLEOTIDE SEQUENCE</scope>
    <source>
        <strain evidence="1">MES-2147</strain>
    </source>
</reference>
<dbReference type="EMBL" id="JAAAHW010009525">
    <property type="protein sequence ID" value="KAF9939513.1"/>
    <property type="molecule type" value="Genomic_DNA"/>
</dbReference>
<comment type="caution">
    <text evidence="1">The sequence shown here is derived from an EMBL/GenBank/DDBJ whole genome shotgun (WGS) entry which is preliminary data.</text>
</comment>
<accession>A0A9P6LSV5</accession>
<evidence type="ECO:0000313" key="1">
    <source>
        <dbReference type="EMBL" id="KAF9939513.1"/>
    </source>
</evidence>
<dbReference type="OrthoDB" id="2354556at2759"/>
<protein>
    <submittedName>
        <fullName evidence="1">Uncharacterized protein</fullName>
    </submittedName>
</protein>
<dbReference type="AlphaFoldDB" id="A0A9P6LSV5"/>
<proteinExistence type="predicted"/>
<evidence type="ECO:0000313" key="2">
    <source>
        <dbReference type="Proteomes" id="UP000749646"/>
    </source>
</evidence>
<sequence>MEICNVAYRDLAAVSIACSINPTIIHLILKNSSFSSSMALELLNLKLLEVHSGVFVDKDFWVLCARLERLIIDRNTLPKLPTDVTFPDLTHLEIGEFVGQDLNLVEFASRCRNLRVIRLPVGTGSKHLMAGEFGRLAMAGTWPRLRSLRFSPLDIPDAAVEGILGSMQPHLEWKVGKSGFGPQSFKTLRNHFRTILHLDLKQCQNVTSEMIQEVLSSCPQLVVFRGDRIEARHIVDGKPWVCSSLKELTVNIDFDFGLASTTTTQGTPVAVDAETTEATTAIDSTKESAKPLENNGMDQVQRRVFKQLSVLHDIRTLNVGFEDNVESGVGAEGNSALHLGLDLRLRMGLDQLHCLKKITTLSFQGTLQTICVEDISWILVHWKSLESASGTFDSVDSQRNVQLIEILQKHGVRV</sequence>
<keyword evidence="2" id="KW-1185">Reference proteome</keyword>
<dbReference type="Gene3D" id="3.80.10.10">
    <property type="entry name" value="Ribonuclease Inhibitor"/>
    <property type="match status" value="1"/>
</dbReference>
<gene>
    <name evidence="1" type="ORF">BGZ65_010305</name>
</gene>
<name>A0A9P6LSV5_9FUNG</name>
<dbReference type="InterPro" id="IPR032675">
    <property type="entry name" value="LRR_dom_sf"/>
</dbReference>
<dbReference type="SUPFAM" id="SSF52047">
    <property type="entry name" value="RNI-like"/>
    <property type="match status" value="1"/>
</dbReference>
<dbReference type="Proteomes" id="UP000749646">
    <property type="component" value="Unassembled WGS sequence"/>
</dbReference>